<evidence type="ECO:0000313" key="1">
    <source>
        <dbReference type="EMBL" id="KAK9886430.1"/>
    </source>
</evidence>
<gene>
    <name evidence="1" type="ORF">WA026_016710</name>
</gene>
<organism evidence="1 2">
    <name type="scientific">Henosepilachna vigintioctopunctata</name>
    <dbReference type="NCBI Taxonomy" id="420089"/>
    <lineage>
        <taxon>Eukaryota</taxon>
        <taxon>Metazoa</taxon>
        <taxon>Ecdysozoa</taxon>
        <taxon>Arthropoda</taxon>
        <taxon>Hexapoda</taxon>
        <taxon>Insecta</taxon>
        <taxon>Pterygota</taxon>
        <taxon>Neoptera</taxon>
        <taxon>Endopterygota</taxon>
        <taxon>Coleoptera</taxon>
        <taxon>Polyphaga</taxon>
        <taxon>Cucujiformia</taxon>
        <taxon>Coccinelloidea</taxon>
        <taxon>Coccinellidae</taxon>
        <taxon>Epilachninae</taxon>
        <taxon>Epilachnini</taxon>
        <taxon>Henosepilachna</taxon>
    </lineage>
</organism>
<dbReference type="Proteomes" id="UP001431783">
    <property type="component" value="Unassembled WGS sequence"/>
</dbReference>
<keyword evidence="2" id="KW-1185">Reference proteome</keyword>
<evidence type="ECO:0000313" key="2">
    <source>
        <dbReference type="Proteomes" id="UP001431783"/>
    </source>
</evidence>
<dbReference type="AlphaFoldDB" id="A0AAW1V2H2"/>
<reference evidence="1 2" key="1">
    <citation type="submission" date="2023-03" db="EMBL/GenBank/DDBJ databases">
        <title>Genome insight into feeding habits of ladybird beetles.</title>
        <authorList>
            <person name="Li H.-S."/>
            <person name="Huang Y.-H."/>
            <person name="Pang H."/>
        </authorList>
    </citation>
    <scope>NUCLEOTIDE SEQUENCE [LARGE SCALE GENOMIC DNA]</scope>
    <source>
        <strain evidence="1">SYSU_2023b</strain>
        <tissue evidence="1">Whole body</tissue>
    </source>
</reference>
<comment type="caution">
    <text evidence="1">The sequence shown here is derived from an EMBL/GenBank/DDBJ whole genome shotgun (WGS) entry which is preliminary data.</text>
</comment>
<protein>
    <submittedName>
        <fullName evidence="1">Uncharacterized protein</fullName>
    </submittedName>
</protein>
<name>A0AAW1V2H2_9CUCU</name>
<feature type="non-terminal residue" evidence="1">
    <location>
        <position position="1"/>
    </location>
</feature>
<dbReference type="EMBL" id="JARQZJ010000100">
    <property type="protein sequence ID" value="KAK9886430.1"/>
    <property type="molecule type" value="Genomic_DNA"/>
</dbReference>
<proteinExistence type="predicted"/>
<sequence length="60" mass="6944">DETDIKVSWRRRKMHNSERESIAENCFEPLYKKSSSPLEVMKIDEIGGPECVKPQPPKAQ</sequence>
<accession>A0AAW1V2H2</accession>